<reference evidence="3" key="2">
    <citation type="submission" date="2015-01" db="EMBL/GenBank/DDBJ databases">
        <title>Evolutionary Origins and Diversification of the Mycorrhizal Mutualists.</title>
        <authorList>
            <consortium name="DOE Joint Genome Institute"/>
            <consortium name="Mycorrhizal Genomics Consortium"/>
            <person name="Kohler A."/>
            <person name="Kuo A."/>
            <person name="Nagy L.G."/>
            <person name="Floudas D."/>
            <person name="Copeland A."/>
            <person name="Barry K.W."/>
            <person name="Cichocki N."/>
            <person name="Veneault-Fourrey C."/>
            <person name="LaButti K."/>
            <person name="Lindquist E.A."/>
            <person name="Lipzen A."/>
            <person name="Lundell T."/>
            <person name="Morin E."/>
            <person name="Murat C."/>
            <person name="Riley R."/>
            <person name="Ohm R."/>
            <person name="Sun H."/>
            <person name="Tunlid A."/>
            <person name="Henrissat B."/>
            <person name="Grigoriev I.V."/>
            <person name="Hibbett D.S."/>
            <person name="Martin F."/>
        </authorList>
    </citation>
    <scope>NUCLEOTIDE SEQUENCE [LARGE SCALE GENOMIC DNA]</scope>
    <source>
        <strain evidence="3">MAFF 305830</strain>
    </source>
</reference>
<dbReference type="AlphaFoldDB" id="A0A0C3AJ31"/>
<keyword evidence="3" id="KW-1185">Reference proteome</keyword>
<feature type="region of interest" description="Disordered" evidence="1">
    <location>
        <begin position="6"/>
        <end position="26"/>
    </location>
</feature>
<dbReference type="Proteomes" id="UP000054097">
    <property type="component" value="Unassembled WGS sequence"/>
</dbReference>
<sequence length="488" mass="55659">MSAAAISMSNWQETHLPPADDQPATQYASNLNNSKAVEKIPVEIWHRILGFAISCTLLPGEDDDYYHGQAIRDLDCIMVADYKRSEIIRTKLRLVCRQWDQFLDNFSDRLVQLTPDAPMGYWPPVKRWDRVIRIQGPHNIFCTCKHSCWPPFDRKGDALSKGNLLRPVPPRLQSQIRETVLPQLSNQCKAILWPGVWQDDFVDPERFDSVIMFAHAFRDSEHATKQAAIISSTYMRLTHLEFWMPSLCNPSFYLSLERLETLRIYTEKTDGDLEPKVASDTHSVGKWHLPSLRSLSVWIVAWTENDVRAFNMLLHQIGKGLTGLYMCDLTEDSVTGHPVISENTWSWLPSLEVVGTNLKHISLMPAPRKGTRSPITLLIDGETNLINHIPPRQVLEDIRKNWSLSATGEVIVNEPWSEMIRAIEDDEAWLGQGLHDSEIDVLDVLHAIGTGLRDSEGVPFQERIRRQLHVALTNQKRRAAEEKLSASP</sequence>
<dbReference type="EMBL" id="KN824322">
    <property type="protein sequence ID" value="KIM24600.1"/>
    <property type="molecule type" value="Genomic_DNA"/>
</dbReference>
<evidence type="ECO:0000313" key="2">
    <source>
        <dbReference type="EMBL" id="KIM24600.1"/>
    </source>
</evidence>
<dbReference type="HOGENOM" id="CLU_047608_0_0_1"/>
<accession>A0A0C3AJ31</accession>
<reference evidence="2 3" key="1">
    <citation type="submission" date="2014-04" db="EMBL/GenBank/DDBJ databases">
        <authorList>
            <consortium name="DOE Joint Genome Institute"/>
            <person name="Kuo A."/>
            <person name="Zuccaro A."/>
            <person name="Kohler A."/>
            <person name="Nagy L.G."/>
            <person name="Floudas D."/>
            <person name="Copeland A."/>
            <person name="Barry K.W."/>
            <person name="Cichocki N."/>
            <person name="Veneault-Fourrey C."/>
            <person name="LaButti K."/>
            <person name="Lindquist E.A."/>
            <person name="Lipzen A."/>
            <person name="Lundell T."/>
            <person name="Morin E."/>
            <person name="Murat C."/>
            <person name="Sun H."/>
            <person name="Tunlid A."/>
            <person name="Henrissat B."/>
            <person name="Grigoriev I.V."/>
            <person name="Hibbett D.S."/>
            <person name="Martin F."/>
            <person name="Nordberg H.P."/>
            <person name="Cantor M.N."/>
            <person name="Hua S.X."/>
        </authorList>
    </citation>
    <scope>NUCLEOTIDE SEQUENCE [LARGE SCALE GENOMIC DNA]</scope>
    <source>
        <strain evidence="2 3">MAFF 305830</strain>
    </source>
</reference>
<organism evidence="2 3">
    <name type="scientific">Serendipita vermifera MAFF 305830</name>
    <dbReference type="NCBI Taxonomy" id="933852"/>
    <lineage>
        <taxon>Eukaryota</taxon>
        <taxon>Fungi</taxon>
        <taxon>Dikarya</taxon>
        <taxon>Basidiomycota</taxon>
        <taxon>Agaricomycotina</taxon>
        <taxon>Agaricomycetes</taxon>
        <taxon>Sebacinales</taxon>
        <taxon>Serendipitaceae</taxon>
        <taxon>Serendipita</taxon>
    </lineage>
</organism>
<evidence type="ECO:0000313" key="3">
    <source>
        <dbReference type="Proteomes" id="UP000054097"/>
    </source>
</evidence>
<proteinExistence type="predicted"/>
<evidence type="ECO:0000256" key="1">
    <source>
        <dbReference type="SAM" id="MobiDB-lite"/>
    </source>
</evidence>
<protein>
    <submittedName>
        <fullName evidence="2">Uncharacterized protein</fullName>
    </submittedName>
</protein>
<dbReference type="OrthoDB" id="3258324at2759"/>
<name>A0A0C3AJ31_SERVB</name>
<gene>
    <name evidence="2" type="ORF">M408DRAFT_26894</name>
</gene>